<sequence>MPPTDAPAGPDWWLMLRAFWRRGRQVASFAPSSRAMARAMLRGIDFESTRCVVELGAGTGPVTAEVAARLRPGTTFVAVELDPVLCARLKARFPHLDVVQADAARLDELLAGRGVRQVDHVLSGLPLPSFPAAERDSLLAAAARVLSPAGTFRQLTVMPWVYYPLYRRSFDDVRFHFVAANLPPGGVYVCRGYRGGAGST</sequence>
<keyword evidence="3" id="KW-0949">S-adenosyl-L-methionine</keyword>
<feature type="domain" description="Ribosomal RNA adenine methylase transferase N-terminal" evidence="4">
    <location>
        <begin position="36"/>
        <end position="169"/>
    </location>
</feature>
<keyword evidence="1 5" id="KW-0489">Methyltransferase</keyword>
<dbReference type="Pfam" id="PF13649">
    <property type="entry name" value="Methyltransf_25"/>
    <property type="match status" value="1"/>
</dbReference>
<evidence type="ECO:0000313" key="5">
    <source>
        <dbReference type="EMBL" id="QDU22609.1"/>
    </source>
</evidence>
<dbReference type="Proteomes" id="UP000319576">
    <property type="component" value="Chromosome"/>
</dbReference>
<gene>
    <name evidence="5" type="ORF">ETAA1_45920</name>
</gene>
<keyword evidence="2 5" id="KW-0808">Transferase</keyword>
<dbReference type="KEGG" id="uli:ETAA1_45920"/>
<dbReference type="OrthoDB" id="9805585at2"/>
<dbReference type="RefSeq" id="WP_145242484.1">
    <property type="nucleotide sequence ID" value="NZ_CP036273.1"/>
</dbReference>
<dbReference type="PROSITE" id="PS01131">
    <property type="entry name" value="RRNA_A_DIMETH"/>
    <property type="match status" value="1"/>
</dbReference>
<evidence type="ECO:0000256" key="1">
    <source>
        <dbReference type="ARBA" id="ARBA00022603"/>
    </source>
</evidence>
<organism evidence="5 6">
    <name type="scientific">Urbifossiella limnaea</name>
    <dbReference type="NCBI Taxonomy" id="2528023"/>
    <lineage>
        <taxon>Bacteria</taxon>
        <taxon>Pseudomonadati</taxon>
        <taxon>Planctomycetota</taxon>
        <taxon>Planctomycetia</taxon>
        <taxon>Gemmatales</taxon>
        <taxon>Gemmataceae</taxon>
        <taxon>Urbifossiella</taxon>
    </lineage>
</organism>
<protein>
    <submittedName>
        <fullName evidence="5">16S ribosomal RNA methyltransferase KsgA/Dim1 family protein</fullName>
    </submittedName>
</protein>
<evidence type="ECO:0000256" key="3">
    <source>
        <dbReference type="ARBA" id="ARBA00022691"/>
    </source>
</evidence>
<evidence type="ECO:0000259" key="4">
    <source>
        <dbReference type="SMART" id="SM00650"/>
    </source>
</evidence>
<dbReference type="AlphaFoldDB" id="A0A517XYM2"/>
<reference evidence="5 6" key="1">
    <citation type="submission" date="2019-02" db="EMBL/GenBank/DDBJ databases">
        <title>Deep-cultivation of Planctomycetes and their phenomic and genomic characterization uncovers novel biology.</title>
        <authorList>
            <person name="Wiegand S."/>
            <person name="Jogler M."/>
            <person name="Boedeker C."/>
            <person name="Pinto D."/>
            <person name="Vollmers J."/>
            <person name="Rivas-Marin E."/>
            <person name="Kohn T."/>
            <person name="Peeters S.H."/>
            <person name="Heuer A."/>
            <person name="Rast P."/>
            <person name="Oberbeckmann S."/>
            <person name="Bunk B."/>
            <person name="Jeske O."/>
            <person name="Meyerdierks A."/>
            <person name="Storesund J.E."/>
            <person name="Kallscheuer N."/>
            <person name="Luecker S."/>
            <person name="Lage O.M."/>
            <person name="Pohl T."/>
            <person name="Merkel B.J."/>
            <person name="Hornburger P."/>
            <person name="Mueller R.-W."/>
            <person name="Bruemmer F."/>
            <person name="Labrenz M."/>
            <person name="Spormann A.M."/>
            <person name="Op den Camp H."/>
            <person name="Overmann J."/>
            <person name="Amann R."/>
            <person name="Jetten M.S.M."/>
            <person name="Mascher T."/>
            <person name="Medema M.H."/>
            <person name="Devos D.P."/>
            <person name="Kaster A.-K."/>
            <person name="Ovreas L."/>
            <person name="Rohde M."/>
            <person name="Galperin M.Y."/>
            <person name="Jogler C."/>
        </authorList>
    </citation>
    <scope>NUCLEOTIDE SEQUENCE [LARGE SCALE GENOMIC DNA]</scope>
    <source>
        <strain evidence="5 6">ETA_A1</strain>
    </source>
</reference>
<dbReference type="InterPro" id="IPR020596">
    <property type="entry name" value="rRNA_Ade_Mease_Trfase_CS"/>
</dbReference>
<keyword evidence="6" id="KW-1185">Reference proteome</keyword>
<dbReference type="InterPro" id="IPR029063">
    <property type="entry name" value="SAM-dependent_MTases_sf"/>
</dbReference>
<dbReference type="Gene3D" id="3.40.50.150">
    <property type="entry name" value="Vaccinia Virus protein VP39"/>
    <property type="match status" value="1"/>
</dbReference>
<proteinExistence type="predicted"/>
<dbReference type="InterPro" id="IPR041698">
    <property type="entry name" value="Methyltransf_25"/>
</dbReference>
<dbReference type="EMBL" id="CP036273">
    <property type="protein sequence ID" value="QDU22609.1"/>
    <property type="molecule type" value="Genomic_DNA"/>
</dbReference>
<dbReference type="GO" id="GO:0000179">
    <property type="term" value="F:rRNA (adenine-N6,N6-)-dimethyltransferase activity"/>
    <property type="evidence" value="ECO:0007669"/>
    <property type="project" value="InterPro"/>
</dbReference>
<evidence type="ECO:0000256" key="2">
    <source>
        <dbReference type="ARBA" id="ARBA00022679"/>
    </source>
</evidence>
<name>A0A517XYM2_9BACT</name>
<accession>A0A517XYM2</accession>
<dbReference type="InterPro" id="IPR020598">
    <property type="entry name" value="rRNA_Ade_methylase_Trfase_N"/>
</dbReference>
<dbReference type="SUPFAM" id="SSF53335">
    <property type="entry name" value="S-adenosyl-L-methionine-dependent methyltransferases"/>
    <property type="match status" value="1"/>
</dbReference>
<dbReference type="SMART" id="SM00650">
    <property type="entry name" value="rADc"/>
    <property type="match status" value="1"/>
</dbReference>
<dbReference type="CDD" id="cd02440">
    <property type="entry name" value="AdoMet_MTases"/>
    <property type="match status" value="1"/>
</dbReference>
<evidence type="ECO:0000313" key="6">
    <source>
        <dbReference type="Proteomes" id="UP000319576"/>
    </source>
</evidence>